<accession>A0A1I8I6D2</accession>
<feature type="transmembrane region" description="Helical" evidence="1">
    <location>
        <begin position="244"/>
        <end position="277"/>
    </location>
</feature>
<keyword evidence="1" id="KW-0472">Membrane</keyword>
<keyword evidence="1" id="KW-1133">Transmembrane helix</keyword>
<protein>
    <submittedName>
        <fullName evidence="4">Apple domain-containing protein</fullName>
    </submittedName>
</protein>
<evidence type="ECO:0000256" key="2">
    <source>
        <dbReference type="SAM" id="SignalP"/>
    </source>
</evidence>
<reference evidence="4" key="1">
    <citation type="submission" date="2016-11" db="UniProtKB">
        <authorList>
            <consortium name="WormBaseParasite"/>
        </authorList>
    </citation>
    <scope>IDENTIFICATION</scope>
</reference>
<keyword evidence="3" id="KW-1185">Reference proteome</keyword>
<feature type="transmembrane region" description="Helical" evidence="1">
    <location>
        <begin position="147"/>
        <end position="169"/>
    </location>
</feature>
<evidence type="ECO:0000313" key="3">
    <source>
        <dbReference type="Proteomes" id="UP000095280"/>
    </source>
</evidence>
<dbReference type="WBParaSite" id="maker-uti_cns_0010335-snap-gene-0.9-mRNA-1">
    <property type="protein sequence ID" value="maker-uti_cns_0010335-snap-gene-0.9-mRNA-1"/>
    <property type="gene ID" value="maker-uti_cns_0010335-snap-gene-0.9"/>
</dbReference>
<keyword evidence="1" id="KW-0812">Transmembrane</keyword>
<feature type="chain" id="PRO_5009320722" evidence="2">
    <location>
        <begin position="21"/>
        <end position="400"/>
    </location>
</feature>
<dbReference type="AlphaFoldDB" id="A0A1I8I6D2"/>
<sequence>GACSVSSSTFLHRLWAVLLGADDMACHLESPTAQQVAWTDQAGAADLEGGEQQASVRRVNLLLERLRHRPGLGVVQQDGLDHRLKQRRPLAVRTKGSPGKPAATPQILADAANQTAEVDELLTTRKLLSPVHQRLGTKSQPRSKMSAACKTALVAIFMLASLISLGLAASHAELMELPAAAVAKSGIQFAKRIRMDTHRAFVPFCTYRCEMHFGRERGCVGYVNQKEGNCLFIILLKVLKVVPAATVAAVAVFVAACVTIIFVSNFSLSIFFAVALVTDEARDRLLGIELGTSQPRQLVLLGAAGPAAQVQLSAEAARFVGPRANQVKVDATFEERRPGQSGQGDNSSFGQLLQQPFDGVAALPGETGRRLEAVLPDQLAHLAAWLAPRAAETATNVHQL</sequence>
<feature type="signal peptide" evidence="2">
    <location>
        <begin position="1"/>
        <end position="20"/>
    </location>
</feature>
<proteinExistence type="predicted"/>
<name>A0A1I8I6D2_9PLAT</name>
<keyword evidence="2" id="KW-0732">Signal</keyword>
<evidence type="ECO:0000313" key="4">
    <source>
        <dbReference type="WBParaSite" id="maker-uti_cns_0010335-snap-gene-0.9-mRNA-1"/>
    </source>
</evidence>
<evidence type="ECO:0000256" key="1">
    <source>
        <dbReference type="SAM" id="Phobius"/>
    </source>
</evidence>
<dbReference type="Proteomes" id="UP000095280">
    <property type="component" value="Unplaced"/>
</dbReference>
<organism evidence="3 4">
    <name type="scientific">Macrostomum lignano</name>
    <dbReference type="NCBI Taxonomy" id="282301"/>
    <lineage>
        <taxon>Eukaryota</taxon>
        <taxon>Metazoa</taxon>
        <taxon>Spiralia</taxon>
        <taxon>Lophotrochozoa</taxon>
        <taxon>Platyhelminthes</taxon>
        <taxon>Rhabditophora</taxon>
        <taxon>Macrostomorpha</taxon>
        <taxon>Macrostomida</taxon>
        <taxon>Macrostomidae</taxon>
        <taxon>Macrostomum</taxon>
    </lineage>
</organism>